<evidence type="ECO:0000256" key="10">
    <source>
        <dbReference type="ARBA" id="ARBA00022840"/>
    </source>
</evidence>
<evidence type="ECO:0000256" key="12">
    <source>
        <dbReference type="ARBA" id="ARBA00023012"/>
    </source>
</evidence>
<feature type="transmembrane region" description="Helical" evidence="14">
    <location>
        <begin position="176"/>
        <end position="201"/>
    </location>
</feature>
<evidence type="ECO:0000259" key="16">
    <source>
        <dbReference type="PROSITE" id="PS50885"/>
    </source>
</evidence>
<dbReference type="InterPro" id="IPR003594">
    <property type="entry name" value="HATPase_dom"/>
</dbReference>
<evidence type="ECO:0000313" key="17">
    <source>
        <dbReference type="EMBL" id="HIU69149.1"/>
    </source>
</evidence>
<dbReference type="Pfam" id="PF02518">
    <property type="entry name" value="HATPase_c"/>
    <property type="match status" value="1"/>
</dbReference>
<dbReference type="Proteomes" id="UP000824125">
    <property type="component" value="Unassembled WGS sequence"/>
</dbReference>
<evidence type="ECO:0000313" key="18">
    <source>
        <dbReference type="Proteomes" id="UP000824125"/>
    </source>
</evidence>
<keyword evidence="9 17" id="KW-0418">Kinase</keyword>
<reference evidence="17" key="2">
    <citation type="journal article" date="2021" name="PeerJ">
        <title>Extensive microbial diversity within the chicken gut microbiome revealed by metagenomics and culture.</title>
        <authorList>
            <person name="Gilroy R."/>
            <person name="Ravi A."/>
            <person name="Getino M."/>
            <person name="Pursley I."/>
            <person name="Horton D.L."/>
            <person name="Alikhan N.F."/>
            <person name="Baker D."/>
            <person name="Gharbi K."/>
            <person name="Hall N."/>
            <person name="Watson M."/>
            <person name="Adriaenssens E.M."/>
            <person name="Foster-Nyarko E."/>
            <person name="Jarju S."/>
            <person name="Secka A."/>
            <person name="Antonio M."/>
            <person name="Oren A."/>
            <person name="Chaudhuri R.R."/>
            <person name="La Ragione R."/>
            <person name="Hildebrand F."/>
            <person name="Pallen M.J."/>
        </authorList>
    </citation>
    <scope>NUCLEOTIDE SEQUENCE</scope>
    <source>
        <strain evidence="17">CHK176-6737</strain>
    </source>
</reference>
<dbReference type="AlphaFoldDB" id="A0A9D1MV00"/>
<dbReference type="InterPro" id="IPR003661">
    <property type="entry name" value="HisK_dim/P_dom"/>
</dbReference>
<keyword evidence="11 14" id="KW-1133">Transmembrane helix</keyword>
<evidence type="ECO:0000256" key="1">
    <source>
        <dbReference type="ARBA" id="ARBA00000085"/>
    </source>
</evidence>
<evidence type="ECO:0000256" key="9">
    <source>
        <dbReference type="ARBA" id="ARBA00022777"/>
    </source>
</evidence>
<comment type="catalytic activity">
    <reaction evidence="1">
        <text>ATP + protein L-histidine = ADP + protein N-phospho-L-histidine.</text>
        <dbReference type="EC" id="2.7.13.3"/>
    </reaction>
</comment>
<dbReference type="PANTHER" id="PTHR45528:SF1">
    <property type="entry name" value="SENSOR HISTIDINE KINASE CPXA"/>
    <property type="match status" value="1"/>
</dbReference>
<reference evidence="17" key="1">
    <citation type="submission" date="2020-10" db="EMBL/GenBank/DDBJ databases">
        <authorList>
            <person name="Gilroy R."/>
        </authorList>
    </citation>
    <scope>NUCLEOTIDE SEQUENCE</scope>
    <source>
        <strain evidence="17">CHK176-6737</strain>
    </source>
</reference>
<sequence length="490" mass="54154">MQKLRIKLKTAKIEGITLKWLFNVLGVIALIFIAVFVAACFSLKAFYYSSVENVISAGVSTVASNYFSIYEDSGAAFEATAANFMEDYPYKDRTTVWVIDSDGSVISSSSGFVISDQDMPDYSEAMNAEDSTAVWTGRLESGEKVMATTRILYDADSNQIGAVRVLASLEKVDTQISTICLILGLILIAFFGLIVFSNLYFIRSIIIPVQQISETTKLIAKGNLGARIEHKSDDEIGELCNSINRMAEEIAASDKMKNDFISTISHELRTPLTSIKGWAETLKFDNSNTQDELTKRGLQVIVSESARLEGFVEELLDFSRLQSGRMNLRLERCDIIAELNETIFTFVERAHREGIDVKYSVPSDCAPANADPNRLKQVFMNILDNALKYSRPGSRIFVKAVFSDQDTDVAPRCLKIMFVDEGCGISAEDLPHVKEKFYKANVSVRGSGIGLAVTNEIVTLHGGRLDIDSVEGRGTMVTVYLPLDNFPPSS</sequence>
<dbReference type="EC" id="2.7.13.3" evidence="3"/>
<dbReference type="SMART" id="SM00304">
    <property type="entry name" value="HAMP"/>
    <property type="match status" value="1"/>
</dbReference>
<evidence type="ECO:0000256" key="5">
    <source>
        <dbReference type="ARBA" id="ARBA00022553"/>
    </source>
</evidence>
<dbReference type="Gene3D" id="1.10.287.130">
    <property type="match status" value="1"/>
</dbReference>
<gene>
    <name evidence="17" type="ORF">IAD23_04250</name>
</gene>
<dbReference type="Pfam" id="PF00672">
    <property type="entry name" value="HAMP"/>
    <property type="match status" value="1"/>
</dbReference>
<evidence type="ECO:0000256" key="7">
    <source>
        <dbReference type="ARBA" id="ARBA00022692"/>
    </source>
</evidence>
<dbReference type="FunFam" id="1.10.287.130:FF:000001">
    <property type="entry name" value="Two-component sensor histidine kinase"/>
    <property type="match status" value="1"/>
</dbReference>
<dbReference type="PROSITE" id="PS50109">
    <property type="entry name" value="HIS_KIN"/>
    <property type="match status" value="1"/>
</dbReference>
<dbReference type="InterPro" id="IPR004358">
    <property type="entry name" value="Sig_transdc_His_kin-like_C"/>
</dbReference>
<dbReference type="InterPro" id="IPR036890">
    <property type="entry name" value="HATPase_C_sf"/>
</dbReference>
<keyword evidence="5" id="KW-0597">Phosphoprotein</keyword>
<organism evidence="17 18">
    <name type="scientific">Candidatus Scybalenecus merdavium</name>
    <dbReference type="NCBI Taxonomy" id="2840939"/>
    <lineage>
        <taxon>Bacteria</taxon>
        <taxon>Bacillati</taxon>
        <taxon>Bacillota</taxon>
        <taxon>Clostridia</taxon>
        <taxon>Eubacteriales</taxon>
        <taxon>Oscillospiraceae</taxon>
        <taxon>Oscillospiraceae incertae sedis</taxon>
        <taxon>Candidatus Scybalenecus</taxon>
    </lineage>
</organism>
<dbReference type="CDD" id="cd00082">
    <property type="entry name" value="HisKA"/>
    <property type="match status" value="1"/>
</dbReference>
<comment type="subcellular location">
    <subcellularLocation>
        <location evidence="2">Cell membrane</location>
        <topology evidence="2">Multi-pass membrane protein</topology>
    </subcellularLocation>
</comment>
<keyword evidence="6" id="KW-0808">Transferase</keyword>
<dbReference type="InterPro" id="IPR036097">
    <property type="entry name" value="HisK_dim/P_sf"/>
</dbReference>
<comment type="caution">
    <text evidence="17">The sequence shown here is derived from an EMBL/GenBank/DDBJ whole genome shotgun (WGS) entry which is preliminary data.</text>
</comment>
<keyword evidence="13 14" id="KW-0472">Membrane</keyword>
<feature type="domain" description="HAMP" evidence="16">
    <location>
        <begin position="203"/>
        <end position="255"/>
    </location>
</feature>
<dbReference type="SUPFAM" id="SSF55874">
    <property type="entry name" value="ATPase domain of HSP90 chaperone/DNA topoisomerase II/histidine kinase"/>
    <property type="match status" value="1"/>
</dbReference>
<feature type="transmembrane region" description="Helical" evidence="14">
    <location>
        <begin position="20"/>
        <end position="47"/>
    </location>
</feature>
<dbReference type="GO" id="GO:0005524">
    <property type="term" value="F:ATP binding"/>
    <property type="evidence" value="ECO:0007669"/>
    <property type="project" value="UniProtKB-KW"/>
</dbReference>
<evidence type="ECO:0000256" key="14">
    <source>
        <dbReference type="SAM" id="Phobius"/>
    </source>
</evidence>
<dbReference type="SMART" id="SM00388">
    <property type="entry name" value="HisKA"/>
    <property type="match status" value="1"/>
</dbReference>
<protein>
    <recommendedName>
        <fullName evidence="3">histidine kinase</fullName>
        <ecNumber evidence="3">2.7.13.3</ecNumber>
    </recommendedName>
</protein>
<dbReference type="GO" id="GO:0000155">
    <property type="term" value="F:phosphorelay sensor kinase activity"/>
    <property type="evidence" value="ECO:0007669"/>
    <property type="project" value="InterPro"/>
</dbReference>
<accession>A0A9D1MV00</accession>
<dbReference type="Gene3D" id="6.10.340.10">
    <property type="match status" value="1"/>
</dbReference>
<dbReference type="Pfam" id="PF00512">
    <property type="entry name" value="HisKA"/>
    <property type="match status" value="1"/>
</dbReference>
<dbReference type="PANTHER" id="PTHR45528">
    <property type="entry name" value="SENSOR HISTIDINE KINASE CPXA"/>
    <property type="match status" value="1"/>
</dbReference>
<name>A0A9D1MV00_9FIRM</name>
<proteinExistence type="predicted"/>
<dbReference type="CDD" id="cd06225">
    <property type="entry name" value="HAMP"/>
    <property type="match status" value="1"/>
</dbReference>
<keyword evidence="10" id="KW-0067">ATP-binding</keyword>
<dbReference type="InterPro" id="IPR050398">
    <property type="entry name" value="HssS/ArlS-like"/>
</dbReference>
<keyword evidence="7 14" id="KW-0812">Transmembrane</keyword>
<evidence type="ECO:0000256" key="8">
    <source>
        <dbReference type="ARBA" id="ARBA00022741"/>
    </source>
</evidence>
<evidence type="ECO:0000259" key="15">
    <source>
        <dbReference type="PROSITE" id="PS50109"/>
    </source>
</evidence>
<dbReference type="Gene3D" id="3.30.565.10">
    <property type="entry name" value="Histidine kinase-like ATPase, C-terminal domain"/>
    <property type="match status" value="1"/>
</dbReference>
<dbReference type="SMART" id="SM00387">
    <property type="entry name" value="HATPase_c"/>
    <property type="match status" value="1"/>
</dbReference>
<dbReference type="GO" id="GO:0005886">
    <property type="term" value="C:plasma membrane"/>
    <property type="evidence" value="ECO:0007669"/>
    <property type="project" value="UniProtKB-SubCell"/>
</dbReference>
<dbReference type="InterPro" id="IPR005467">
    <property type="entry name" value="His_kinase_dom"/>
</dbReference>
<evidence type="ECO:0000256" key="3">
    <source>
        <dbReference type="ARBA" id="ARBA00012438"/>
    </source>
</evidence>
<dbReference type="EMBL" id="DVNM01000022">
    <property type="protein sequence ID" value="HIU69149.1"/>
    <property type="molecule type" value="Genomic_DNA"/>
</dbReference>
<dbReference type="PROSITE" id="PS50885">
    <property type="entry name" value="HAMP"/>
    <property type="match status" value="1"/>
</dbReference>
<evidence type="ECO:0000256" key="4">
    <source>
        <dbReference type="ARBA" id="ARBA00022475"/>
    </source>
</evidence>
<keyword evidence="8" id="KW-0547">Nucleotide-binding</keyword>
<evidence type="ECO:0000256" key="2">
    <source>
        <dbReference type="ARBA" id="ARBA00004651"/>
    </source>
</evidence>
<dbReference type="InterPro" id="IPR003660">
    <property type="entry name" value="HAMP_dom"/>
</dbReference>
<evidence type="ECO:0000256" key="13">
    <source>
        <dbReference type="ARBA" id="ARBA00023136"/>
    </source>
</evidence>
<dbReference type="PRINTS" id="PR00344">
    <property type="entry name" value="BCTRLSENSOR"/>
</dbReference>
<keyword evidence="4" id="KW-1003">Cell membrane</keyword>
<feature type="domain" description="Histidine kinase" evidence="15">
    <location>
        <begin position="263"/>
        <end position="485"/>
    </location>
</feature>
<keyword evidence="12" id="KW-0902">Two-component regulatory system</keyword>
<dbReference type="SUPFAM" id="SSF47384">
    <property type="entry name" value="Homodimeric domain of signal transducing histidine kinase"/>
    <property type="match status" value="1"/>
</dbReference>
<evidence type="ECO:0000256" key="6">
    <source>
        <dbReference type="ARBA" id="ARBA00022679"/>
    </source>
</evidence>
<evidence type="ECO:0000256" key="11">
    <source>
        <dbReference type="ARBA" id="ARBA00022989"/>
    </source>
</evidence>
<dbReference type="SUPFAM" id="SSF158472">
    <property type="entry name" value="HAMP domain-like"/>
    <property type="match status" value="1"/>
</dbReference>